<evidence type="ECO:0000313" key="2">
    <source>
        <dbReference type="Proteomes" id="UP000799438"/>
    </source>
</evidence>
<evidence type="ECO:0000313" key="1">
    <source>
        <dbReference type="EMBL" id="KAF2142941.1"/>
    </source>
</evidence>
<proteinExistence type="predicted"/>
<dbReference type="GO" id="GO:0016740">
    <property type="term" value="F:transferase activity"/>
    <property type="evidence" value="ECO:0007669"/>
    <property type="project" value="UniProtKB-KW"/>
</dbReference>
<dbReference type="EMBL" id="ML995483">
    <property type="protein sequence ID" value="KAF2142941.1"/>
    <property type="molecule type" value="Genomic_DNA"/>
</dbReference>
<keyword evidence="1" id="KW-0808">Transferase</keyword>
<protein>
    <submittedName>
        <fullName evidence="1">Glycosyltransferase family 25 protein</fullName>
    </submittedName>
</protein>
<dbReference type="Proteomes" id="UP000799438">
    <property type="component" value="Unassembled WGS sequence"/>
</dbReference>
<dbReference type="AlphaFoldDB" id="A0A6A6BK61"/>
<dbReference type="RefSeq" id="XP_033398653.1">
    <property type="nucleotide sequence ID" value="XM_033544104.1"/>
</dbReference>
<sequence length="349" mass="39602">MFLIKPLGLFQKIFVIKLSSRTDHRDSMSLSAAFTDLNIEYVNSIAEDEEKILSPDGSKTNLNEADLEVWRAHKNVARMIVEQNITSALVLEEGVDWDLHIKAQMQDFANASRLLVQPLLNKPDQHLDPTYPQPSTSQYAQDFMVGEYFTTNPSTSPYGDVDRWDLFWLGHCGCRFPRPSDRNAPLGRAIIAHDETVPEPEHVDIQFGSEELVRKYPAHTRVVSRARMNSCALGYGISLPGARRLLYEFDVHEVNTADMVLRSMCDGGDGRPSRACLTVQPELFQLHRPVGSRSRWGDVLGHGSGYSEQTVTRNIRWSTRANLRKLVDGETDYIEQFKDKEQTSKLGYE</sequence>
<dbReference type="OrthoDB" id="47375at2759"/>
<keyword evidence="2" id="KW-1185">Reference proteome</keyword>
<name>A0A6A6BK61_9PEZI</name>
<dbReference type="GeneID" id="54301600"/>
<accession>A0A6A6BK61</accession>
<gene>
    <name evidence="1" type="ORF">K452DRAFT_317832</name>
</gene>
<organism evidence="1 2">
    <name type="scientific">Aplosporella prunicola CBS 121167</name>
    <dbReference type="NCBI Taxonomy" id="1176127"/>
    <lineage>
        <taxon>Eukaryota</taxon>
        <taxon>Fungi</taxon>
        <taxon>Dikarya</taxon>
        <taxon>Ascomycota</taxon>
        <taxon>Pezizomycotina</taxon>
        <taxon>Dothideomycetes</taxon>
        <taxon>Dothideomycetes incertae sedis</taxon>
        <taxon>Botryosphaeriales</taxon>
        <taxon>Aplosporellaceae</taxon>
        <taxon>Aplosporella</taxon>
    </lineage>
</organism>
<reference evidence="1" key="1">
    <citation type="journal article" date="2020" name="Stud. Mycol.">
        <title>101 Dothideomycetes genomes: a test case for predicting lifestyles and emergence of pathogens.</title>
        <authorList>
            <person name="Haridas S."/>
            <person name="Albert R."/>
            <person name="Binder M."/>
            <person name="Bloem J."/>
            <person name="Labutti K."/>
            <person name="Salamov A."/>
            <person name="Andreopoulos B."/>
            <person name="Baker S."/>
            <person name="Barry K."/>
            <person name="Bills G."/>
            <person name="Bluhm B."/>
            <person name="Cannon C."/>
            <person name="Castanera R."/>
            <person name="Culley D."/>
            <person name="Daum C."/>
            <person name="Ezra D."/>
            <person name="Gonzalez J."/>
            <person name="Henrissat B."/>
            <person name="Kuo A."/>
            <person name="Liang C."/>
            <person name="Lipzen A."/>
            <person name="Lutzoni F."/>
            <person name="Magnuson J."/>
            <person name="Mondo S."/>
            <person name="Nolan M."/>
            <person name="Ohm R."/>
            <person name="Pangilinan J."/>
            <person name="Park H.-J."/>
            <person name="Ramirez L."/>
            <person name="Alfaro M."/>
            <person name="Sun H."/>
            <person name="Tritt A."/>
            <person name="Yoshinaga Y."/>
            <person name="Zwiers L.-H."/>
            <person name="Turgeon B."/>
            <person name="Goodwin S."/>
            <person name="Spatafora J."/>
            <person name="Crous P."/>
            <person name="Grigoriev I."/>
        </authorList>
    </citation>
    <scope>NUCLEOTIDE SEQUENCE</scope>
    <source>
        <strain evidence="1">CBS 121167</strain>
    </source>
</reference>